<dbReference type="InterPro" id="IPR050320">
    <property type="entry name" value="N5-glutamine_MTase"/>
</dbReference>
<dbReference type="InterPro" id="IPR019874">
    <property type="entry name" value="RF_methyltr_PrmC"/>
</dbReference>
<dbReference type="SUPFAM" id="SSF53335">
    <property type="entry name" value="S-adenosyl-L-methionine-dependent methyltransferases"/>
    <property type="match status" value="1"/>
</dbReference>
<feature type="domain" description="Release factor glutamine methyltransferase N-terminal" evidence="5">
    <location>
        <begin position="11"/>
        <end position="79"/>
    </location>
</feature>
<dbReference type="Gene3D" id="1.10.8.10">
    <property type="entry name" value="DNA helicase RuvA subunit, C-terminal domain"/>
    <property type="match status" value="1"/>
</dbReference>
<keyword evidence="2 6" id="KW-0808">Transferase</keyword>
<evidence type="ECO:0000256" key="3">
    <source>
        <dbReference type="ARBA" id="ARBA00022691"/>
    </source>
</evidence>
<dbReference type="Gene3D" id="3.40.50.150">
    <property type="entry name" value="Vaccinia Virus protein VP39"/>
    <property type="match status" value="1"/>
</dbReference>
<evidence type="ECO:0000259" key="5">
    <source>
        <dbReference type="Pfam" id="PF17827"/>
    </source>
</evidence>
<evidence type="ECO:0000259" key="4">
    <source>
        <dbReference type="Pfam" id="PF13847"/>
    </source>
</evidence>
<protein>
    <submittedName>
        <fullName evidence="6">Release factor glutamine methyltransferase</fullName>
    </submittedName>
</protein>
<feature type="domain" description="Methyltransferase" evidence="4">
    <location>
        <begin position="120"/>
        <end position="188"/>
    </location>
</feature>
<evidence type="ECO:0000256" key="2">
    <source>
        <dbReference type="ARBA" id="ARBA00022679"/>
    </source>
</evidence>
<dbReference type="InterPro" id="IPR025714">
    <property type="entry name" value="Methyltranfer_dom"/>
</dbReference>
<reference evidence="6 7" key="1">
    <citation type="journal article" date="2015" name="Nature">
        <title>rRNA introns, odd ribosomes, and small enigmatic genomes across a large radiation of phyla.</title>
        <authorList>
            <person name="Brown C.T."/>
            <person name="Hug L.A."/>
            <person name="Thomas B.C."/>
            <person name="Sharon I."/>
            <person name="Castelle C.J."/>
            <person name="Singh A."/>
            <person name="Wilkins M.J."/>
            <person name="Williams K.H."/>
            <person name="Banfield J.F."/>
        </authorList>
    </citation>
    <scope>NUCLEOTIDE SEQUENCE [LARGE SCALE GENOMIC DNA]</scope>
</reference>
<dbReference type="InterPro" id="IPR004556">
    <property type="entry name" value="HemK-like"/>
</dbReference>
<dbReference type="GO" id="GO:0032259">
    <property type="term" value="P:methylation"/>
    <property type="evidence" value="ECO:0007669"/>
    <property type="project" value="UniProtKB-KW"/>
</dbReference>
<dbReference type="CDD" id="cd02440">
    <property type="entry name" value="AdoMet_MTases"/>
    <property type="match status" value="1"/>
</dbReference>
<dbReference type="Proteomes" id="UP000034022">
    <property type="component" value="Unassembled WGS sequence"/>
</dbReference>
<evidence type="ECO:0000313" key="7">
    <source>
        <dbReference type="Proteomes" id="UP000034022"/>
    </source>
</evidence>
<keyword evidence="3" id="KW-0949">S-adenosyl-L-methionine</keyword>
<organism evidence="6 7">
    <name type="scientific">Candidatus Falkowbacteria bacterium GW2011_GWE1_38_31</name>
    <dbReference type="NCBI Taxonomy" id="1618638"/>
    <lineage>
        <taxon>Bacteria</taxon>
        <taxon>Candidatus Falkowiibacteriota</taxon>
    </lineage>
</organism>
<dbReference type="PATRIC" id="fig|1618638.3.peg.343"/>
<dbReference type="Pfam" id="PF13847">
    <property type="entry name" value="Methyltransf_31"/>
    <property type="match status" value="1"/>
</dbReference>
<dbReference type="NCBIfam" id="TIGR03534">
    <property type="entry name" value="RF_mod_PrmC"/>
    <property type="match status" value="1"/>
</dbReference>
<dbReference type="NCBIfam" id="TIGR00536">
    <property type="entry name" value="hemK_fam"/>
    <property type="match status" value="1"/>
</dbReference>
<dbReference type="InterPro" id="IPR029063">
    <property type="entry name" value="SAM-dependent_MTases_sf"/>
</dbReference>
<comment type="caution">
    <text evidence="6">The sequence shown here is derived from an EMBL/GenBank/DDBJ whole genome shotgun (WGS) entry which is preliminary data.</text>
</comment>
<proteinExistence type="predicted"/>
<dbReference type="PANTHER" id="PTHR18895">
    <property type="entry name" value="HEMK METHYLTRANSFERASE"/>
    <property type="match status" value="1"/>
</dbReference>
<sequence length="313" mass="35929">MNKIDSLNIRQALQFALKQLSKNKILDPLFEAELLLSNILKKEREHILTYPNKKISQLQFKKFKTAVKQRVNNTPFAYISEYKYFYGLKFFINNNVLVPRPETEMMVEEALKYSIFNNQHSIFIDIGTGSGCIITAIVKNILDSGLENSNYTFIASDISSKALATAKKNAKLNKVNRFIKFYQGNLLHPIINIINKSKIENHKSQIIITANLPYLTPTQIKNSPSIQKEPHLALTAGSDGLKYYRILFKQINSIRYHLKAKCYQLPATQLILEIDHTQKTSITKLIKQELPKANFEIKKDLGGHYRLVIISIN</sequence>
<dbReference type="PANTHER" id="PTHR18895:SF74">
    <property type="entry name" value="MTRF1L RELEASE FACTOR GLUTAMINE METHYLTRANSFERASE"/>
    <property type="match status" value="1"/>
</dbReference>
<keyword evidence="1 6" id="KW-0489">Methyltransferase</keyword>
<dbReference type="GO" id="GO:0008276">
    <property type="term" value="F:protein methyltransferase activity"/>
    <property type="evidence" value="ECO:0007669"/>
    <property type="project" value="InterPro"/>
</dbReference>
<dbReference type="InterPro" id="IPR040758">
    <property type="entry name" value="PrmC_N"/>
</dbReference>
<dbReference type="AlphaFoldDB" id="A0A0G0JWM5"/>
<gene>
    <name evidence="6" type="ORF">US91_C0002G0121</name>
</gene>
<dbReference type="Pfam" id="PF17827">
    <property type="entry name" value="PrmC_N"/>
    <property type="match status" value="1"/>
</dbReference>
<name>A0A0G0JWM5_9BACT</name>
<evidence type="ECO:0000256" key="1">
    <source>
        <dbReference type="ARBA" id="ARBA00022603"/>
    </source>
</evidence>
<dbReference type="EMBL" id="LBUU01000002">
    <property type="protein sequence ID" value="KKQ71042.1"/>
    <property type="molecule type" value="Genomic_DNA"/>
</dbReference>
<evidence type="ECO:0000313" key="6">
    <source>
        <dbReference type="EMBL" id="KKQ71042.1"/>
    </source>
</evidence>
<accession>A0A0G0JWM5</accession>